<dbReference type="PANTHER" id="PTHR21174">
    <property type="match status" value="1"/>
</dbReference>
<accession>A0AAG5DC75</accession>
<sequence>MAPMEDLWDNISTALELSPELSKRWLAKLRVQYSESHRHYHNEHELLRRKVSLLTGASVALQLAALFQYYYFEADKDCMNQNCEAVSEFFSDMTLSNKMLEANVKRLLGDLQSDGGDLSESDVHFFQDLDLLVLGTPPEEYKKYTQQLRNECPSEDIRSYDKTRLKLLLTLSRIPCIYLTKEFSEQYESLARTNIEQEIKELQAK</sequence>
<dbReference type="AlphaFoldDB" id="A0AAG5DC75"/>
<reference evidence="1" key="1">
    <citation type="submission" date="2024-04" db="UniProtKB">
        <authorList>
            <consortium name="EnsemblMetazoa"/>
        </authorList>
    </citation>
    <scope>IDENTIFICATION</scope>
    <source>
        <strain evidence="1">EBRO</strain>
    </source>
</reference>
<dbReference type="EnsemblMetazoa" id="ENSAATROPT009283">
    <property type="protein sequence ID" value="ENSAATROPP008399"/>
    <property type="gene ID" value="ENSAATROPG007561"/>
</dbReference>
<dbReference type="Proteomes" id="UP000075880">
    <property type="component" value="Unassembled WGS sequence"/>
</dbReference>
<name>A0AAG5DC75_ANOAO</name>
<protein>
    <submittedName>
        <fullName evidence="1">Uncharacterized protein</fullName>
    </submittedName>
</protein>
<dbReference type="PIRSF" id="PIRSF035170">
    <property type="entry name" value="HD_phosphohydro"/>
    <property type="match status" value="1"/>
</dbReference>
<dbReference type="PANTHER" id="PTHR21174:SF0">
    <property type="entry name" value="HD PHOSPHOHYDROLASE FAMILY PROTEIN-RELATED"/>
    <property type="match status" value="1"/>
</dbReference>
<dbReference type="InterPro" id="IPR009218">
    <property type="entry name" value="HD_phosphohydro"/>
</dbReference>
<proteinExistence type="predicted"/>
<evidence type="ECO:0000313" key="2">
    <source>
        <dbReference type="Proteomes" id="UP000075880"/>
    </source>
</evidence>
<evidence type="ECO:0000313" key="1">
    <source>
        <dbReference type="EnsemblMetazoa" id="ENSAATROPP008399"/>
    </source>
</evidence>
<keyword evidence="2" id="KW-1185">Reference proteome</keyword>
<organism evidence="1 2">
    <name type="scientific">Anopheles atroparvus</name>
    <name type="common">European mosquito</name>
    <dbReference type="NCBI Taxonomy" id="41427"/>
    <lineage>
        <taxon>Eukaryota</taxon>
        <taxon>Metazoa</taxon>
        <taxon>Ecdysozoa</taxon>
        <taxon>Arthropoda</taxon>
        <taxon>Hexapoda</taxon>
        <taxon>Insecta</taxon>
        <taxon>Pterygota</taxon>
        <taxon>Neoptera</taxon>
        <taxon>Endopterygota</taxon>
        <taxon>Diptera</taxon>
        <taxon>Nematocera</taxon>
        <taxon>Culicoidea</taxon>
        <taxon>Culicidae</taxon>
        <taxon>Anophelinae</taxon>
        <taxon>Anopheles</taxon>
    </lineage>
</organism>